<gene>
    <name evidence="6" type="ORF">MNBD_GAMMA22-1536</name>
</gene>
<evidence type="ECO:0000256" key="1">
    <source>
        <dbReference type="ARBA" id="ARBA00023015"/>
    </source>
</evidence>
<evidence type="ECO:0000259" key="5">
    <source>
        <dbReference type="PROSITE" id="PS51063"/>
    </source>
</evidence>
<dbReference type="Pfam" id="PF13545">
    <property type="entry name" value="HTH_Crp_2"/>
    <property type="match status" value="1"/>
</dbReference>
<dbReference type="CDD" id="cd00038">
    <property type="entry name" value="CAP_ED"/>
    <property type="match status" value="1"/>
</dbReference>
<accession>A0A3B1A137</accession>
<keyword evidence="3" id="KW-0804">Transcription</keyword>
<evidence type="ECO:0000313" key="6">
    <source>
        <dbReference type="EMBL" id="VAW91849.1"/>
    </source>
</evidence>
<reference evidence="6" key="1">
    <citation type="submission" date="2018-06" db="EMBL/GenBank/DDBJ databases">
        <authorList>
            <person name="Zhirakovskaya E."/>
        </authorList>
    </citation>
    <scope>NUCLEOTIDE SEQUENCE</scope>
</reference>
<dbReference type="SMART" id="SM00419">
    <property type="entry name" value="HTH_CRP"/>
    <property type="match status" value="1"/>
</dbReference>
<evidence type="ECO:0000259" key="4">
    <source>
        <dbReference type="PROSITE" id="PS50042"/>
    </source>
</evidence>
<evidence type="ECO:0000256" key="2">
    <source>
        <dbReference type="ARBA" id="ARBA00023125"/>
    </source>
</evidence>
<dbReference type="Gene3D" id="1.10.10.10">
    <property type="entry name" value="Winged helix-like DNA-binding domain superfamily/Winged helix DNA-binding domain"/>
    <property type="match status" value="1"/>
</dbReference>
<dbReference type="Gene3D" id="2.60.120.10">
    <property type="entry name" value="Jelly Rolls"/>
    <property type="match status" value="1"/>
</dbReference>
<dbReference type="GO" id="GO:0003700">
    <property type="term" value="F:DNA-binding transcription factor activity"/>
    <property type="evidence" value="ECO:0007669"/>
    <property type="project" value="TreeGrafter"/>
</dbReference>
<feature type="domain" description="HTH crp-type" evidence="5">
    <location>
        <begin position="141"/>
        <end position="210"/>
    </location>
</feature>
<dbReference type="PROSITE" id="PS50042">
    <property type="entry name" value="CNMP_BINDING_3"/>
    <property type="match status" value="1"/>
</dbReference>
<keyword evidence="2" id="KW-0238">DNA-binding</keyword>
<dbReference type="InterPro" id="IPR018488">
    <property type="entry name" value="cNMP-bd_CS"/>
</dbReference>
<dbReference type="InterPro" id="IPR050397">
    <property type="entry name" value="Env_Response_Regulators"/>
</dbReference>
<organism evidence="6">
    <name type="scientific">hydrothermal vent metagenome</name>
    <dbReference type="NCBI Taxonomy" id="652676"/>
    <lineage>
        <taxon>unclassified sequences</taxon>
        <taxon>metagenomes</taxon>
        <taxon>ecological metagenomes</taxon>
    </lineage>
</organism>
<feature type="domain" description="Cyclic nucleotide-binding" evidence="4">
    <location>
        <begin position="7"/>
        <end position="127"/>
    </location>
</feature>
<dbReference type="PANTHER" id="PTHR24567">
    <property type="entry name" value="CRP FAMILY TRANSCRIPTIONAL REGULATORY PROTEIN"/>
    <property type="match status" value="1"/>
</dbReference>
<dbReference type="PANTHER" id="PTHR24567:SF74">
    <property type="entry name" value="HTH-TYPE TRANSCRIPTIONAL REGULATOR ARCR"/>
    <property type="match status" value="1"/>
</dbReference>
<protein>
    <submittedName>
        <fullName evidence="6">cAMP-binding proteins - catabolite gene activator and regulatory subunit of cAMP-dependent protein kinases</fullName>
    </submittedName>
</protein>
<keyword evidence="1" id="KW-0805">Transcription regulation</keyword>
<dbReference type="SMART" id="SM00100">
    <property type="entry name" value="cNMP"/>
    <property type="match status" value="1"/>
</dbReference>
<dbReference type="Pfam" id="PF00027">
    <property type="entry name" value="cNMP_binding"/>
    <property type="match status" value="1"/>
</dbReference>
<dbReference type="SUPFAM" id="SSF46785">
    <property type="entry name" value="Winged helix' DNA-binding domain"/>
    <property type="match status" value="1"/>
</dbReference>
<dbReference type="InterPro" id="IPR018490">
    <property type="entry name" value="cNMP-bd_dom_sf"/>
</dbReference>
<dbReference type="GO" id="GO:0003677">
    <property type="term" value="F:DNA binding"/>
    <property type="evidence" value="ECO:0007669"/>
    <property type="project" value="UniProtKB-KW"/>
</dbReference>
<dbReference type="InterPro" id="IPR036388">
    <property type="entry name" value="WH-like_DNA-bd_sf"/>
</dbReference>
<dbReference type="InterPro" id="IPR000595">
    <property type="entry name" value="cNMP-bd_dom"/>
</dbReference>
<dbReference type="GO" id="GO:0005829">
    <property type="term" value="C:cytosol"/>
    <property type="evidence" value="ECO:0007669"/>
    <property type="project" value="TreeGrafter"/>
</dbReference>
<sequence length="214" mass="24132">MLNEIPFFNGLDKSTLSDLHAHASRRTYPKNTIIINEGDSTDSLYFIESGKVKVYLSDENGKEIIVNNHTSGEYFGEMALIDNSKRSASVMTTEKSIFKIVAKVEFESFLESNPKIALGLIKVLSQRIRNLTDNVRSLALMDVYGRVAKTLISLSEKEGEKQVIKDKLTQQDIANRVGASREMVARILKDLTFGGYISNVDRRIVINEKLPEHY</sequence>
<dbReference type="AlphaFoldDB" id="A0A3B1A137"/>
<dbReference type="PROSITE" id="PS00889">
    <property type="entry name" value="CNMP_BINDING_2"/>
    <property type="match status" value="1"/>
</dbReference>
<dbReference type="PROSITE" id="PS51063">
    <property type="entry name" value="HTH_CRP_2"/>
    <property type="match status" value="1"/>
</dbReference>
<dbReference type="EMBL" id="UOFS01000007">
    <property type="protein sequence ID" value="VAW91849.1"/>
    <property type="molecule type" value="Genomic_DNA"/>
</dbReference>
<name>A0A3B1A137_9ZZZZ</name>
<proteinExistence type="predicted"/>
<dbReference type="InterPro" id="IPR036390">
    <property type="entry name" value="WH_DNA-bd_sf"/>
</dbReference>
<dbReference type="PRINTS" id="PR00103">
    <property type="entry name" value="CAMPKINASE"/>
</dbReference>
<evidence type="ECO:0000256" key="3">
    <source>
        <dbReference type="ARBA" id="ARBA00023163"/>
    </source>
</evidence>
<dbReference type="InterPro" id="IPR014710">
    <property type="entry name" value="RmlC-like_jellyroll"/>
</dbReference>
<dbReference type="SUPFAM" id="SSF51206">
    <property type="entry name" value="cAMP-binding domain-like"/>
    <property type="match status" value="1"/>
</dbReference>
<dbReference type="InterPro" id="IPR012318">
    <property type="entry name" value="HTH_CRP"/>
</dbReference>